<dbReference type="Proteomes" id="UP000005522">
    <property type="component" value="Chromosome"/>
</dbReference>
<evidence type="ECO:0000259" key="1">
    <source>
        <dbReference type="Pfam" id="PF26078"/>
    </source>
</evidence>
<dbReference type="Pfam" id="PF26078">
    <property type="entry name" value="Baseplate_J_M"/>
    <property type="match status" value="1"/>
</dbReference>
<organism evidence="2 3">
    <name type="scientific">Acidithiobacillus caldus (strain ATCC 51756 / DSM 8584 / KU)</name>
    <dbReference type="NCBI Taxonomy" id="637389"/>
    <lineage>
        <taxon>Bacteria</taxon>
        <taxon>Pseudomonadati</taxon>
        <taxon>Pseudomonadota</taxon>
        <taxon>Acidithiobacillia</taxon>
        <taxon>Acidithiobacillales</taxon>
        <taxon>Acidithiobacillaceae</taxon>
        <taxon>Acidithiobacillus</taxon>
    </lineage>
</organism>
<dbReference type="AlphaFoldDB" id="A0A059ZQP4"/>
<dbReference type="HOGENOM" id="CLU_046415_0_1_6"/>
<name>A0A059ZQP4_ACICK</name>
<reference evidence="2 3" key="1">
    <citation type="journal article" date="2009" name="J. Bacteriol.">
        <title>Draft genome sequence of the extremely acidophilic bacterium Acidithiobacillus caldus ATCC 51756 reveals metabolic versatility in the genus Acidithiobacillus.</title>
        <authorList>
            <person name="Valdes J."/>
            <person name="Quatrini R."/>
            <person name="Hallberg K."/>
            <person name="Dopson M."/>
            <person name="Valenzuela P.D."/>
            <person name="Holmes D.S."/>
        </authorList>
    </citation>
    <scope>NUCLEOTIDE SEQUENCE [LARGE SCALE GENOMIC DNA]</scope>
    <source>
        <strain evidence="3">ATCC 51756 / DSM 8584 / KU</strain>
    </source>
</reference>
<sequence length="284" mass="31172">MSAYPVTVADLASLPPPQSIEELSFERIFAEMLQDFRARYPQYSALLASDPAIKLIEVAAYRELLLRARINEAARANLLAFAVGNDLEHLGAFYGVSRLPQEQDEPLRRRIRARIMGFANAGGAAHYRYWALSASPEVADVAVDSPGPGRVRISVLPTGHSDTVPEALLDTVRATVLRDDVRVLTDTVEVVPVSLVPVTVSAQIWLYPDTPMAVFDGLASRLTRELAQAAVLGWDLTRSWLIGQLQQAGIHKVALLSPDADIRIHSTQAVRLTDVQLTFAGRDR</sequence>
<dbReference type="PANTHER" id="PTHR35862:SF1">
    <property type="entry name" value="FELS-2 PROPHAGE PROTEIN"/>
    <property type="match status" value="1"/>
</dbReference>
<dbReference type="PIRSF" id="PIRSF020481">
    <property type="entry name" value="BAP"/>
    <property type="match status" value="1"/>
</dbReference>
<accession>A0A059ZQP4</accession>
<dbReference type="EMBL" id="CP005986">
    <property type="protein sequence ID" value="AIA54020.1"/>
    <property type="molecule type" value="Genomic_DNA"/>
</dbReference>
<protein>
    <submittedName>
        <fullName evidence="2">Baseplate assembly protein J</fullName>
    </submittedName>
</protein>
<feature type="domain" description="Baseplate J-like central" evidence="1">
    <location>
        <begin position="119"/>
        <end position="192"/>
    </location>
</feature>
<dbReference type="eggNOG" id="COG3948">
    <property type="taxonomic scope" value="Bacteria"/>
</dbReference>
<gene>
    <name evidence="2" type="ORF">Acaty_c0128</name>
</gene>
<dbReference type="InterPro" id="IPR052726">
    <property type="entry name" value="Phage_Baseplate_Hub"/>
</dbReference>
<dbReference type="InterPro" id="IPR058531">
    <property type="entry name" value="Baseplate_J_M"/>
</dbReference>
<dbReference type="PANTHER" id="PTHR35862">
    <property type="entry name" value="FELS-2 PROPHAGE PROTEIN"/>
    <property type="match status" value="1"/>
</dbReference>
<dbReference type="KEGG" id="acz:Acaty_c0128"/>
<dbReference type="InterPro" id="IPR014507">
    <property type="entry name" value="Baseplate_assembly_J_pred"/>
</dbReference>
<proteinExistence type="predicted"/>
<dbReference type="RefSeq" id="WP_004869930.1">
    <property type="nucleotide sequence ID" value="NZ_CP005986.1"/>
</dbReference>
<evidence type="ECO:0000313" key="3">
    <source>
        <dbReference type="Proteomes" id="UP000005522"/>
    </source>
</evidence>
<evidence type="ECO:0000313" key="2">
    <source>
        <dbReference type="EMBL" id="AIA54020.1"/>
    </source>
</evidence>